<dbReference type="Pfam" id="PF05049">
    <property type="entry name" value="IIGP"/>
    <property type="match status" value="1"/>
</dbReference>
<dbReference type="GO" id="GO:0016020">
    <property type="term" value="C:membrane"/>
    <property type="evidence" value="ECO:0007669"/>
    <property type="project" value="InterPro"/>
</dbReference>
<dbReference type="PANTHER" id="PTHR14143">
    <property type="entry name" value="INTERFERON-INDUCIBLE GTPASE FAMILY MEMBER"/>
    <property type="match status" value="1"/>
</dbReference>
<dbReference type="InterPro" id="IPR007743">
    <property type="entry name" value="Immunity-related_GTPase-like"/>
</dbReference>
<dbReference type="InterPro" id="IPR027417">
    <property type="entry name" value="P-loop_NTPase"/>
</dbReference>
<sequence length="344" mass="38787">MQLHIAPRNHQIAQTAFRASQLDPCCEFDTGRGEDFLVKSTTQVLKLKKAQIEGLQFQIGICSCARPKKRRWDCWKNKLSGHVIFPELGGAADSLTLINALRGIIDGTKAAAAVGVTETTTKIGRYPDTRPNYPFVWYDVPGAGTLNIPRWQYFNRQGLFIFDCIILLWNVRLTDTDIAILDNCPRYPIPCVIVRSKSDHHIRSISNRMRDLIEVDDTIDDDEREERLDSIPSEAQAVYCTETRQSVEKNLRKAELPSQRVYMVTNRTLYRVVSEAKLRQSDQAVIDEADLVHDILTQVHKARCVPPSRTEPHSTTSRSGSSLLSLAALASLKFVLVASTVTHR</sequence>
<keyword evidence="4" id="KW-1185">Reference proteome</keyword>
<evidence type="ECO:0000313" key="3">
    <source>
        <dbReference type="EMBL" id="KAF5356499.1"/>
    </source>
</evidence>
<proteinExistence type="inferred from homology"/>
<organism evidence="3 4">
    <name type="scientific">Collybiopsis confluens</name>
    <dbReference type="NCBI Taxonomy" id="2823264"/>
    <lineage>
        <taxon>Eukaryota</taxon>
        <taxon>Fungi</taxon>
        <taxon>Dikarya</taxon>
        <taxon>Basidiomycota</taxon>
        <taxon>Agaricomycotina</taxon>
        <taxon>Agaricomycetes</taxon>
        <taxon>Agaricomycetidae</taxon>
        <taxon>Agaricales</taxon>
        <taxon>Marasmiineae</taxon>
        <taxon>Omphalotaceae</taxon>
        <taxon>Collybiopsis</taxon>
    </lineage>
</organism>
<dbReference type="Proteomes" id="UP000518752">
    <property type="component" value="Unassembled WGS sequence"/>
</dbReference>
<comment type="similarity">
    <text evidence="1">Belongs to the TRAFAC class dynamin-like GTPase superfamily. IRG family.</text>
</comment>
<protein>
    <recommendedName>
        <fullName evidence="2">IRG-type G domain-containing protein</fullName>
    </recommendedName>
</protein>
<gene>
    <name evidence="3" type="ORF">D9757_012557</name>
</gene>
<evidence type="ECO:0000313" key="4">
    <source>
        <dbReference type="Proteomes" id="UP000518752"/>
    </source>
</evidence>
<evidence type="ECO:0000259" key="2">
    <source>
        <dbReference type="PROSITE" id="PS51716"/>
    </source>
</evidence>
<accession>A0A8H5LGM2</accession>
<dbReference type="OrthoDB" id="422720at2759"/>
<evidence type="ECO:0000256" key="1">
    <source>
        <dbReference type="ARBA" id="ARBA00005429"/>
    </source>
</evidence>
<dbReference type="InterPro" id="IPR030385">
    <property type="entry name" value="G_IRG_dom"/>
</dbReference>
<dbReference type="GO" id="GO:0005525">
    <property type="term" value="F:GTP binding"/>
    <property type="evidence" value="ECO:0007669"/>
    <property type="project" value="InterPro"/>
</dbReference>
<comment type="caution">
    <text evidence="3">The sequence shown here is derived from an EMBL/GenBank/DDBJ whole genome shotgun (WGS) entry which is preliminary data.</text>
</comment>
<dbReference type="PROSITE" id="PS51716">
    <property type="entry name" value="G_IRG"/>
    <property type="match status" value="1"/>
</dbReference>
<dbReference type="AlphaFoldDB" id="A0A8H5LGM2"/>
<dbReference type="Gene3D" id="3.40.50.300">
    <property type="entry name" value="P-loop containing nucleotide triphosphate hydrolases"/>
    <property type="match status" value="1"/>
</dbReference>
<dbReference type="SUPFAM" id="SSF52540">
    <property type="entry name" value="P-loop containing nucleoside triphosphate hydrolases"/>
    <property type="match status" value="1"/>
</dbReference>
<name>A0A8H5LGM2_9AGAR</name>
<feature type="domain" description="IRG-type G" evidence="2">
    <location>
        <begin position="82"/>
        <end position="288"/>
    </location>
</feature>
<dbReference type="EMBL" id="JAACJN010000246">
    <property type="protein sequence ID" value="KAF5356499.1"/>
    <property type="molecule type" value="Genomic_DNA"/>
</dbReference>
<dbReference type="PANTHER" id="PTHR14143:SF1">
    <property type="entry name" value="IRG-TYPE G DOMAIN-CONTAINING PROTEIN"/>
    <property type="match status" value="1"/>
</dbReference>
<reference evidence="3 4" key="1">
    <citation type="journal article" date="2020" name="ISME J.">
        <title>Uncovering the hidden diversity of litter-decomposition mechanisms in mushroom-forming fungi.</title>
        <authorList>
            <person name="Floudas D."/>
            <person name="Bentzer J."/>
            <person name="Ahren D."/>
            <person name="Johansson T."/>
            <person name="Persson P."/>
            <person name="Tunlid A."/>
        </authorList>
    </citation>
    <scope>NUCLEOTIDE SEQUENCE [LARGE SCALE GENOMIC DNA]</scope>
    <source>
        <strain evidence="3 4">CBS 406.79</strain>
    </source>
</reference>